<keyword evidence="12" id="KW-0902">Two-component regulatory system</keyword>
<evidence type="ECO:0000256" key="2">
    <source>
        <dbReference type="ARBA" id="ARBA00004141"/>
    </source>
</evidence>
<dbReference type="RefSeq" id="WP_307416469.1">
    <property type="nucleotide sequence ID" value="NZ_JAUSVM010000001.1"/>
</dbReference>
<dbReference type="CDD" id="cd00075">
    <property type="entry name" value="HATPase"/>
    <property type="match status" value="1"/>
</dbReference>
<keyword evidence="18" id="KW-1185">Reference proteome</keyword>
<name>A0ABU0GJS7_9CELL</name>
<proteinExistence type="predicted"/>
<dbReference type="InterPro" id="IPR006016">
    <property type="entry name" value="UspA"/>
</dbReference>
<dbReference type="InterPro" id="IPR027417">
    <property type="entry name" value="P-loop_NTPase"/>
</dbReference>
<dbReference type="SUPFAM" id="SSF47384">
    <property type="entry name" value="Homodimeric domain of signal transducing histidine kinase"/>
    <property type="match status" value="1"/>
</dbReference>
<evidence type="ECO:0000313" key="17">
    <source>
        <dbReference type="EMBL" id="MDQ0425606.1"/>
    </source>
</evidence>
<evidence type="ECO:0000256" key="4">
    <source>
        <dbReference type="ARBA" id="ARBA00012438"/>
    </source>
</evidence>
<dbReference type="InterPro" id="IPR038318">
    <property type="entry name" value="KdpD_sf"/>
</dbReference>
<evidence type="ECO:0000259" key="16">
    <source>
        <dbReference type="PROSITE" id="PS50109"/>
    </source>
</evidence>
<dbReference type="InterPro" id="IPR003661">
    <property type="entry name" value="HisK_dim/P_dom"/>
</dbReference>
<dbReference type="PRINTS" id="PR00344">
    <property type="entry name" value="BCTRLSENSOR"/>
</dbReference>
<feature type="transmembrane region" description="Helical" evidence="15">
    <location>
        <begin position="436"/>
        <end position="455"/>
    </location>
</feature>
<dbReference type="EMBL" id="JAUSVM010000001">
    <property type="protein sequence ID" value="MDQ0425606.1"/>
    <property type="molecule type" value="Genomic_DNA"/>
</dbReference>
<keyword evidence="13 15" id="KW-0472">Membrane</keyword>
<dbReference type="InterPro" id="IPR004358">
    <property type="entry name" value="Sig_transdc_His_kin-like_C"/>
</dbReference>
<dbReference type="InterPro" id="IPR003594">
    <property type="entry name" value="HATPase_dom"/>
</dbReference>
<dbReference type="EC" id="2.7.13.3" evidence="4"/>
<dbReference type="SUPFAM" id="SSF52402">
    <property type="entry name" value="Adenine nucleotide alpha hydrolases-like"/>
    <property type="match status" value="1"/>
</dbReference>
<evidence type="ECO:0000256" key="7">
    <source>
        <dbReference type="ARBA" id="ARBA00022692"/>
    </source>
</evidence>
<keyword evidence="10" id="KW-0067">ATP-binding</keyword>
<dbReference type="SUPFAM" id="SSF55874">
    <property type="entry name" value="ATPase domain of HSP90 chaperone/DNA topoisomerase II/histidine kinase"/>
    <property type="match status" value="1"/>
</dbReference>
<dbReference type="GO" id="GO:0004673">
    <property type="term" value="F:protein histidine kinase activity"/>
    <property type="evidence" value="ECO:0007669"/>
    <property type="project" value="UniProtKB-EC"/>
</dbReference>
<feature type="transmembrane region" description="Helical" evidence="15">
    <location>
        <begin position="382"/>
        <end position="402"/>
    </location>
</feature>
<dbReference type="Pfam" id="PF02702">
    <property type="entry name" value="KdpD"/>
    <property type="match status" value="1"/>
</dbReference>
<evidence type="ECO:0000256" key="11">
    <source>
        <dbReference type="ARBA" id="ARBA00022989"/>
    </source>
</evidence>
<gene>
    <name evidence="17" type="ORF">JO380_001987</name>
</gene>
<organism evidence="17 18">
    <name type="scientific">Cellulomonas iranensis</name>
    <dbReference type="NCBI Taxonomy" id="76862"/>
    <lineage>
        <taxon>Bacteria</taxon>
        <taxon>Bacillati</taxon>
        <taxon>Actinomycetota</taxon>
        <taxon>Actinomycetes</taxon>
        <taxon>Micrococcales</taxon>
        <taxon>Cellulomonadaceae</taxon>
        <taxon>Cellulomonas</taxon>
    </lineage>
</organism>
<keyword evidence="5" id="KW-0597">Phosphoprotein</keyword>
<evidence type="ECO:0000256" key="3">
    <source>
        <dbReference type="ARBA" id="ARBA00004236"/>
    </source>
</evidence>
<evidence type="ECO:0000256" key="8">
    <source>
        <dbReference type="ARBA" id="ARBA00022741"/>
    </source>
</evidence>
<dbReference type="InterPro" id="IPR014729">
    <property type="entry name" value="Rossmann-like_a/b/a_fold"/>
</dbReference>
<dbReference type="Gene3D" id="3.40.50.300">
    <property type="entry name" value="P-loop containing nucleotide triphosphate hydrolases"/>
    <property type="match status" value="1"/>
</dbReference>
<dbReference type="Gene3D" id="1.20.120.620">
    <property type="entry name" value="Backbone structure of the membrane domain of e. Coli histidine kinase receptor kdpd"/>
    <property type="match status" value="1"/>
</dbReference>
<evidence type="ECO:0000256" key="12">
    <source>
        <dbReference type="ARBA" id="ARBA00023012"/>
    </source>
</evidence>
<dbReference type="PANTHER" id="PTHR45569">
    <property type="entry name" value="SENSOR PROTEIN KDPD"/>
    <property type="match status" value="1"/>
</dbReference>
<dbReference type="InterPro" id="IPR036097">
    <property type="entry name" value="HisK_dim/P_sf"/>
</dbReference>
<keyword evidence="9 17" id="KW-0418">Kinase</keyword>
<dbReference type="SMART" id="SM00387">
    <property type="entry name" value="HATPase_c"/>
    <property type="match status" value="1"/>
</dbReference>
<dbReference type="CDD" id="cd00082">
    <property type="entry name" value="HisKA"/>
    <property type="match status" value="1"/>
</dbReference>
<comment type="catalytic activity">
    <reaction evidence="1">
        <text>ATP + protein L-histidine = ADP + protein N-phospho-L-histidine.</text>
        <dbReference type="EC" id="2.7.13.3"/>
    </reaction>
</comment>
<dbReference type="Pfam" id="PF00582">
    <property type="entry name" value="Usp"/>
    <property type="match status" value="1"/>
</dbReference>
<comment type="caution">
    <text evidence="17">The sequence shown here is derived from an EMBL/GenBank/DDBJ whole genome shotgun (WGS) entry which is preliminary data.</text>
</comment>
<dbReference type="Pfam" id="PF02518">
    <property type="entry name" value="HATPase_c"/>
    <property type="match status" value="1"/>
</dbReference>
<comment type="subcellular location">
    <subcellularLocation>
        <location evidence="3">Cell membrane</location>
    </subcellularLocation>
    <subcellularLocation>
        <location evidence="2">Membrane</location>
        <topology evidence="2">Multi-pass membrane protein</topology>
    </subcellularLocation>
</comment>
<evidence type="ECO:0000256" key="5">
    <source>
        <dbReference type="ARBA" id="ARBA00022553"/>
    </source>
</evidence>
<evidence type="ECO:0000256" key="13">
    <source>
        <dbReference type="ARBA" id="ARBA00023136"/>
    </source>
</evidence>
<keyword evidence="11 15" id="KW-1133">Transmembrane helix</keyword>
<dbReference type="Gene3D" id="3.30.565.10">
    <property type="entry name" value="Histidine kinase-like ATPase, C-terminal domain"/>
    <property type="match status" value="1"/>
</dbReference>
<dbReference type="InterPro" id="IPR036890">
    <property type="entry name" value="HATPase_C_sf"/>
</dbReference>
<evidence type="ECO:0000256" key="1">
    <source>
        <dbReference type="ARBA" id="ARBA00000085"/>
    </source>
</evidence>
<sequence length="856" mass="88959">MDDVRRGRLRVYLGAAPGVGKTYAMLDEARRRAERGTDVVVALVETHGRAGTAALLDGLEVVPRRTVEHRGTTLTDLDVDAVLARHPEIALVDELAHTNAPGGRHAKRWEDVEDLLAAGIDVVTTVNVQHLESLNDVARAITGVRQQETVPDAVVRRADQIELVDMSPEALRRRLAHGNVYAAETVDAALTQYFRVGNLTALRELALLWTADRVDDALEAYRTAHGISDPWPARERVVVAVTGGPETETLLRRGARIAAQSAGGQLLAVHVLRGDGLRGAPPDALARQRLLVEQLGGTWHTVVADDVAAAVLEVARGVNASRIVLGVTRRSRLAQALSPGVGTEVIRDAGDIDVLVVTHPHAGGRRFRRPPRRGTLTGRRRLLGWGLAVAGPPALALALDAATTWDTLSIALMLFLALTVGVALVAGLVPALVAAALGGALSNVLFAPPVGTWSITEPRNALAIVVLVAVAVGVSAVVDLAARRTAEAARARAEADTLAATAAASLGGEDPAGAALEALREALRLRRVVAQRRAAPAAPWVDVATAHAPAAGAAPGAALDAAPGAGPGAVPHDGPDDGPTEVPVTDALRLVLTGRTPPPHEVRLARAVGLQVEAVLERDALRVEAGTARAERERGAMRTALLAAVSHDLRTPLAAIKASVSALRSLGDAIPADERTALLGDAEHNADRLQHLVDDLLDMSRLDAGVVVPRRAPVALDEVVPAALAGVPEGAVDVDVPEDLPLVTVDAALLERALANVVENAVRYGGAPVRVSAGQVDDVVVVRVVDHGPGVPDDRKAAMFTAFQRLDDAPRGHGLGLGLAVARGFVTADGGTLDAEDTPGGGLTMVLTIPLDGGGA</sequence>
<evidence type="ECO:0000256" key="10">
    <source>
        <dbReference type="ARBA" id="ARBA00022840"/>
    </source>
</evidence>
<feature type="region of interest" description="Disordered" evidence="14">
    <location>
        <begin position="554"/>
        <end position="582"/>
    </location>
</feature>
<dbReference type="Proteomes" id="UP001240250">
    <property type="component" value="Unassembled WGS sequence"/>
</dbReference>
<keyword evidence="6 17" id="KW-0808">Transferase</keyword>
<evidence type="ECO:0000256" key="9">
    <source>
        <dbReference type="ARBA" id="ARBA00022777"/>
    </source>
</evidence>
<keyword evidence="7 15" id="KW-0812">Transmembrane</keyword>
<dbReference type="InterPro" id="IPR025201">
    <property type="entry name" value="KdpD_TM"/>
</dbReference>
<dbReference type="Gene3D" id="1.10.287.130">
    <property type="match status" value="1"/>
</dbReference>
<dbReference type="PANTHER" id="PTHR45569:SF1">
    <property type="entry name" value="SENSOR PROTEIN KDPD"/>
    <property type="match status" value="1"/>
</dbReference>
<dbReference type="InterPro" id="IPR003852">
    <property type="entry name" value="Sig_transdc_His_kinase_KdpD_N"/>
</dbReference>
<reference evidence="17 18" key="1">
    <citation type="submission" date="2023-07" db="EMBL/GenBank/DDBJ databases">
        <title>Sequencing the genomes of 1000 actinobacteria strains.</title>
        <authorList>
            <person name="Klenk H.-P."/>
        </authorList>
    </citation>
    <scope>NUCLEOTIDE SEQUENCE [LARGE SCALE GENOMIC DNA]</scope>
    <source>
        <strain evidence="17 18">DSM 14785</strain>
    </source>
</reference>
<dbReference type="InterPro" id="IPR005467">
    <property type="entry name" value="His_kinase_dom"/>
</dbReference>
<dbReference type="Gene3D" id="3.40.50.620">
    <property type="entry name" value="HUPs"/>
    <property type="match status" value="1"/>
</dbReference>
<keyword evidence="8" id="KW-0547">Nucleotide-binding</keyword>
<dbReference type="InterPro" id="IPR052023">
    <property type="entry name" value="Histidine_kinase_KdpD"/>
</dbReference>
<evidence type="ECO:0000256" key="15">
    <source>
        <dbReference type="SAM" id="Phobius"/>
    </source>
</evidence>
<feature type="transmembrane region" description="Helical" evidence="15">
    <location>
        <begin position="461"/>
        <end position="482"/>
    </location>
</feature>
<dbReference type="SMART" id="SM00388">
    <property type="entry name" value="HisKA"/>
    <property type="match status" value="1"/>
</dbReference>
<accession>A0ABU0GJS7</accession>
<dbReference type="Pfam" id="PF00512">
    <property type="entry name" value="HisKA"/>
    <property type="match status" value="1"/>
</dbReference>
<feature type="compositionally biased region" description="Low complexity" evidence="14">
    <location>
        <begin position="554"/>
        <end position="572"/>
    </location>
</feature>
<dbReference type="Pfam" id="PF13493">
    <property type="entry name" value="DUF4118"/>
    <property type="match status" value="1"/>
</dbReference>
<feature type="domain" description="Histidine kinase" evidence="16">
    <location>
        <begin position="644"/>
        <end position="853"/>
    </location>
</feature>
<evidence type="ECO:0000313" key="18">
    <source>
        <dbReference type="Proteomes" id="UP001240250"/>
    </source>
</evidence>
<evidence type="ECO:0000256" key="14">
    <source>
        <dbReference type="SAM" id="MobiDB-lite"/>
    </source>
</evidence>
<dbReference type="PROSITE" id="PS50109">
    <property type="entry name" value="HIS_KIN"/>
    <property type="match status" value="1"/>
</dbReference>
<evidence type="ECO:0000256" key="6">
    <source>
        <dbReference type="ARBA" id="ARBA00022679"/>
    </source>
</evidence>
<protein>
    <recommendedName>
        <fullName evidence="4">histidine kinase</fullName>
        <ecNumber evidence="4">2.7.13.3</ecNumber>
    </recommendedName>
</protein>